<organism evidence="2 3">
    <name type="scientific">Plasmodium falciparum (isolate Dd2)</name>
    <dbReference type="NCBI Taxonomy" id="57267"/>
    <lineage>
        <taxon>Eukaryota</taxon>
        <taxon>Sar</taxon>
        <taxon>Alveolata</taxon>
        <taxon>Apicomplexa</taxon>
        <taxon>Aconoidasida</taxon>
        <taxon>Haemosporida</taxon>
        <taxon>Plasmodiidae</taxon>
        <taxon>Plasmodium</taxon>
        <taxon>Plasmodium (Laverania)</taxon>
    </lineage>
</organism>
<proteinExistence type="predicted"/>
<evidence type="ECO:0000256" key="1">
    <source>
        <dbReference type="SAM" id="MobiDB-lite"/>
    </source>
</evidence>
<evidence type="ECO:0000313" key="3">
    <source>
        <dbReference type="Proteomes" id="UP000054282"/>
    </source>
</evidence>
<dbReference type="EMBL" id="DS016528">
    <property type="protein sequence ID" value="KOB87364.1"/>
    <property type="molecule type" value="Genomic_DNA"/>
</dbReference>
<dbReference type="Proteomes" id="UP000054282">
    <property type="component" value="Unassembled WGS sequence"/>
</dbReference>
<evidence type="ECO:0000313" key="2">
    <source>
        <dbReference type="EMBL" id="KOB87364.1"/>
    </source>
</evidence>
<accession>A0A0L7M3G1</accession>
<feature type="region of interest" description="Disordered" evidence="1">
    <location>
        <begin position="84"/>
        <end position="108"/>
    </location>
</feature>
<feature type="compositionally biased region" description="Low complexity" evidence="1">
    <location>
        <begin position="96"/>
        <end position="108"/>
    </location>
</feature>
<reference evidence="3" key="1">
    <citation type="submission" date="2006-09" db="EMBL/GenBank/DDBJ databases">
        <title>Annotation of Plasmodium falciparum Dd2.</title>
        <authorList>
            <consortium name="The Broad Institute Genome Sequencing Platform"/>
            <person name="Volkman S.K."/>
            <person name="Neafsey D.E."/>
            <person name="Dash A.P."/>
            <person name="Chitnis C.E."/>
            <person name="Hartl D.L."/>
            <person name="Young S.K."/>
            <person name="Zeng Q."/>
            <person name="Koehrsen M."/>
            <person name="Alvarado L."/>
            <person name="Berlin A."/>
            <person name="Borenstein D."/>
            <person name="Chapman S.B."/>
            <person name="Chen Z."/>
            <person name="Engels R."/>
            <person name="Freedman E."/>
            <person name="Gellesch M."/>
            <person name="Goldberg J."/>
            <person name="Griggs A."/>
            <person name="Gujja S."/>
            <person name="Heilman E.R."/>
            <person name="Heiman D.I."/>
            <person name="Howarth C."/>
            <person name="Jen D."/>
            <person name="Larson L."/>
            <person name="Mehta T."/>
            <person name="Neiman D."/>
            <person name="Park D."/>
            <person name="Pearson M."/>
            <person name="Roberts A."/>
            <person name="Saif S."/>
            <person name="Shea T."/>
            <person name="Shenoy N."/>
            <person name="Sisk P."/>
            <person name="Stolte C."/>
            <person name="Sykes S."/>
            <person name="Walk T."/>
            <person name="White J."/>
            <person name="Yandava C."/>
            <person name="Haas B."/>
            <person name="Henn M.R."/>
            <person name="Nusbaum C."/>
            <person name="Birren B."/>
        </authorList>
    </citation>
    <scope>NUCLEOTIDE SEQUENCE [LARGE SCALE GENOMIC DNA]</scope>
</reference>
<dbReference type="AlphaFoldDB" id="A0A0L7M3G1"/>
<protein>
    <submittedName>
        <fullName evidence="2">Uncharacterized protein</fullName>
    </submittedName>
</protein>
<gene>
    <name evidence="2" type="ORF">PFDG_03243</name>
</gene>
<name>A0A0L7M3G1_PLAF4</name>
<dbReference type="OrthoDB" id="378649at2759"/>
<sequence>MYDISSEQINIQNKFLKNLDLYCILKFIITNNIEIYNEESYNVLINLVKSNKIITVEESKRIFSNNKKLFKRYMYKKNKRRPCQINNTHNIDDDNNNNNIDDNNNNNNILKNYSPSEIHTDCANICNDDKKMDVNQNLYNKEIYTNDSLFSKDLNNKILFEFFQFPESTYVSEYINNLCKEKLIHEPLNINLSLVKFDKKKKKSKKRKTCKRNNIGEMQTSTNKYNSDSGIGVTAKTNTDINKNINRNVNRNITMMGNANTNVNTNTNTNTNANVNTNVNTNTNTNANVNTNTQRNTNTNANVNTNVNTNTNTNANVNTNVNTNTNTNANVNTNVNTNTNTNAEINTESFDREEHNKFYKISSKCFSRVLNEDDVSLPNIYYIKGVSNDNINVHINYNINNKMNNNIFKNENNTLVESFKTDLLYSIEKNKNDIYAHNCSNFR</sequence>
<reference evidence="3" key="2">
    <citation type="submission" date="2006-09" db="EMBL/GenBank/DDBJ databases">
        <title>The genome sequence of Plasmodium falciparum Dd2.</title>
        <authorList>
            <consortium name="The Broad Institute Genome Sequencing Platform"/>
            <person name="Birren B."/>
            <person name="Lander E."/>
            <person name="Galagan J."/>
            <person name="Nusbaum C."/>
            <person name="Devon K."/>
            <person name="Henn M."/>
            <person name="Jaffe D."/>
            <person name="Butler J."/>
            <person name="Alvarez P."/>
            <person name="Gnerre S."/>
            <person name="Grabherr M."/>
            <person name="Kleber M."/>
            <person name="Mauceli E."/>
            <person name="Brockman W."/>
            <person name="MacCallum I.A."/>
            <person name="Rounsley S."/>
            <person name="Young S."/>
            <person name="LaButti K."/>
            <person name="Pushparaj V."/>
            <person name="DeCaprio D."/>
            <person name="Crawford M."/>
            <person name="Koehrsen M."/>
            <person name="Engels R."/>
            <person name="Montgomery P."/>
            <person name="Pearson M."/>
            <person name="Howarth C."/>
            <person name="Larson L."/>
            <person name="Luoma S."/>
            <person name="White J."/>
            <person name="Kodira C."/>
            <person name="Zeng Q."/>
            <person name="O'Leary S."/>
            <person name="Yandava C."/>
            <person name="Alvarado L."/>
            <person name="Wirth D."/>
            <person name="Volkman S."/>
            <person name="Hartl D."/>
        </authorList>
    </citation>
    <scope>NUCLEOTIDE SEQUENCE [LARGE SCALE GENOMIC DNA]</scope>
</reference>
<dbReference type="KEGG" id="pfd:PFDG_03243"/>